<evidence type="ECO:0000313" key="3">
    <source>
        <dbReference type="Proteomes" id="UP000012073"/>
    </source>
</evidence>
<dbReference type="Proteomes" id="UP000012073">
    <property type="component" value="Unassembled WGS sequence"/>
</dbReference>
<dbReference type="AlphaFoldDB" id="R7QMJ5"/>
<accession>R7QMJ5</accession>
<feature type="region of interest" description="Disordered" evidence="1">
    <location>
        <begin position="44"/>
        <end position="81"/>
    </location>
</feature>
<evidence type="ECO:0000256" key="1">
    <source>
        <dbReference type="SAM" id="MobiDB-lite"/>
    </source>
</evidence>
<dbReference type="KEGG" id="ccp:CHC_T00006416001"/>
<dbReference type="EMBL" id="HG001949">
    <property type="protein sequence ID" value="CDF38605.1"/>
    <property type="molecule type" value="Genomic_DNA"/>
</dbReference>
<dbReference type="Gramene" id="CDF38605">
    <property type="protein sequence ID" value="CDF38605"/>
    <property type="gene ID" value="CHC_T00006416001"/>
</dbReference>
<evidence type="ECO:0000313" key="2">
    <source>
        <dbReference type="EMBL" id="CDF38605.1"/>
    </source>
</evidence>
<name>R7QMJ5_CHOCR</name>
<keyword evidence="3" id="KW-1185">Reference proteome</keyword>
<dbReference type="RefSeq" id="XP_005718510.1">
    <property type="nucleotide sequence ID" value="XM_005718453.1"/>
</dbReference>
<gene>
    <name evidence="2" type="ORF">CHC_T00006416001</name>
</gene>
<proteinExistence type="predicted"/>
<organism evidence="2 3">
    <name type="scientific">Chondrus crispus</name>
    <name type="common">Carrageen Irish moss</name>
    <name type="synonym">Polymorpha crispa</name>
    <dbReference type="NCBI Taxonomy" id="2769"/>
    <lineage>
        <taxon>Eukaryota</taxon>
        <taxon>Rhodophyta</taxon>
        <taxon>Florideophyceae</taxon>
        <taxon>Rhodymeniophycidae</taxon>
        <taxon>Gigartinales</taxon>
        <taxon>Gigartinaceae</taxon>
        <taxon>Chondrus</taxon>
    </lineage>
</organism>
<sequence>MSSMCCTINDDGQQLPCPPLRNTTHISQFKWPLISDSRRVVLNTVSPSSTFNRDRPRQESCRSLPHHPPSRSSPVETKRASCEVRNPAPRFEWHQRSIPCSPRELICRI</sequence>
<dbReference type="GeneID" id="17326227"/>
<protein>
    <submittedName>
        <fullName evidence="2">Uncharacterized protein</fullName>
    </submittedName>
</protein>
<reference evidence="3" key="1">
    <citation type="journal article" date="2013" name="Proc. Natl. Acad. Sci. U.S.A.">
        <title>Genome structure and metabolic features in the red seaweed Chondrus crispus shed light on evolution of the Archaeplastida.</title>
        <authorList>
            <person name="Collen J."/>
            <person name="Porcel B."/>
            <person name="Carre W."/>
            <person name="Ball S.G."/>
            <person name="Chaparro C."/>
            <person name="Tonon T."/>
            <person name="Barbeyron T."/>
            <person name="Michel G."/>
            <person name="Noel B."/>
            <person name="Valentin K."/>
            <person name="Elias M."/>
            <person name="Artiguenave F."/>
            <person name="Arun A."/>
            <person name="Aury J.M."/>
            <person name="Barbosa-Neto J.F."/>
            <person name="Bothwell J.H."/>
            <person name="Bouget F.Y."/>
            <person name="Brillet L."/>
            <person name="Cabello-Hurtado F."/>
            <person name="Capella-Gutierrez S."/>
            <person name="Charrier B."/>
            <person name="Cladiere L."/>
            <person name="Cock J.M."/>
            <person name="Coelho S.M."/>
            <person name="Colleoni C."/>
            <person name="Czjzek M."/>
            <person name="Da Silva C."/>
            <person name="Delage L."/>
            <person name="Denoeud F."/>
            <person name="Deschamps P."/>
            <person name="Dittami S.M."/>
            <person name="Gabaldon T."/>
            <person name="Gachon C.M."/>
            <person name="Groisillier A."/>
            <person name="Herve C."/>
            <person name="Jabbari K."/>
            <person name="Katinka M."/>
            <person name="Kloareg B."/>
            <person name="Kowalczyk N."/>
            <person name="Labadie K."/>
            <person name="Leblanc C."/>
            <person name="Lopez P.J."/>
            <person name="McLachlan D.H."/>
            <person name="Meslet-Cladiere L."/>
            <person name="Moustafa A."/>
            <person name="Nehr Z."/>
            <person name="Nyvall Collen P."/>
            <person name="Panaud O."/>
            <person name="Partensky F."/>
            <person name="Poulain J."/>
            <person name="Rensing S.A."/>
            <person name="Rousvoal S."/>
            <person name="Samson G."/>
            <person name="Symeonidi A."/>
            <person name="Weissenbach J."/>
            <person name="Zambounis A."/>
            <person name="Wincker P."/>
            <person name="Boyen C."/>
        </authorList>
    </citation>
    <scope>NUCLEOTIDE SEQUENCE [LARGE SCALE GENOMIC DNA]</scope>
    <source>
        <strain evidence="3">cv. Stackhouse</strain>
    </source>
</reference>